<dbReference type="Proteomes" id="UP000720189">
    <property type="component" value="Unassembled WGS sequence"/>
</dbReference>
<name>A0A9P9KAG6_FUSRE</name>
<keyword evidence="1" id="KW-0732">Signal</keyword>
<feature type="signal peptide" evidence="1">
    <location>
        <begin position="1"/>
        <end position="20"/>
    </location>
</feature>
<evidence type="ECO:0000313" key="2">
    <source>
        <dbReference type="EMBL" id="KAH7254053.1"/>
    </source>
</evidence>
<dbReference type="AlphaFoldDB" id="A0A9P9KAG6"/>
<comment type="caution">
    <text evidence="2">The sequence shown here is derived from an EMBL/GenBank/DDBJ whole genome shotgun (WGS) entry which is preliminary data.</text>
</comment>
<dbReference type="RefSeq" id="XP_046050300.1">
    <property type="nucleotide sequence ID" value="XM_046185804.1"/>
</dbReference>
<evidence type="ECO:0000256" key="1">
    <source>
        <dbReference type="SAM" id="SignalP"/>
    </source>
</evidence>
<feature type="chain" id="PRO_5040388286" description="Secreted protein" evidence="1">
    <location>
        <begin position="21"/>
        <end position="142"/>
    </location>
</feature>
<accession>A0A9P9KAG6</accession>
<keyword evidence="3" id="KW-1185">Reference proteome</keyword>
<sequence>MSRICLYVLYLLQNCNILTAREETAQNCLRRQRGTASETKGTEYSATYSCIVCFLAVIYRLVQPGHEKEQMQIKLIACFCCQSLLRAPVTGSSLHNGSFLQVRLQSLVLMKLLASGPKSLCKKTLYLCCITLAFHLLQLGPR</sequence>
<dbReference type="GeneID" id="70215758"/>
<proteinExistence type="predicted"/>
<dbReference type="EMBL" id="JAGMUX010000007">
    <property type="protein sequence ID" value="KAH7254053.1"/>
    <property type="molecule type" value="Genomic_DNA"/>
</dbReference>
<organism evidence="2 3">
    <name type="scientific">Fusarium redolens</name>
    <dbReference type="NCBI Taxonomy" id="48865"/>
    <lineage>
        <taxon>Eukaryota</taxon>
        <taxon>Fungi</taxon>
        <taxon>Dikarya</taxon>
        <taxon>Ascomycota</taxon>
        <taxon>Pezizomycotina</taxon>
        <taxon>Sordariomycetes</taxon>
        <taxon>Hypocreomycetidae</taxon>
        <taxon>Hypocreales</taxon>
        <taxon>Nectriaceae</taxon>
        <taxon>Fusarium</taxon>
        <taxon>Fusarium redolens species complex</taxon>
    </lineage>
</organism>
<protein>
    <recommendedName>
        <fullName evidence="4">Secreted protein</fullName>
    </recommendedName>
</protein>
<evidence type="ECO:0008006" key="4">
    <source>
        <dbReference type="Google" id="ProtNLM"/>
    </source>
</evidence>
<evidence type="ECO:0000313" key="3">
    <source>
        <dbReference type="Proteomes" id="UP000720189"/>
    </source>
</evidence>
<reference evidence="2" key="1">
    <citation type="journal article" date="2021" name="Nat. Commun.">
        <title>Genetic determinants of endophytism in the Arabidopsis root mycobiome.</title>
        <authorList>
            <person name="Mesny F."/>
            <person name="Miyauchi S."/>
            <person name="Thiergart T."/>
            <person name="Pickel B."/>
            <person name="Atanasova L."/>
            <person name="Karlsson M."/>
            <person name="Huettel B."/>
            <person name="Barry K.W."/>
            <person name="Haridas S."/>
            <person name="Chen C."/>
            <person name="Bauer D."/>
            <person name="Andreopoulos W."/>
            <person name="Pangilinan J."/>
            <person name="LaButti K."/>
            <person name="Riley R."/>
            <person name="Lipzen A."/>
            <person name="Clum A."/>
            <person name="Drula E."/>
            <person name="Henrissat B."/>
            <person name="Kohler A."/>
            <person name="Grigoriev I.V."/>
            <person name="Martin F.M."/>
            <person name="Hacquard S."/>
        </authorList>
    </citation>
    <scope>NUCLEOTIDE SEQUENCE</scope>
    <source>
        <strain evidence="2">MPI-CAGE-AT-0023</strain>
    </source>
</reference>
<gene>
    <name evidence="2" type="ORF">BKA55DRAFT_352857</name>
</gene>